<comment type="caution">
    <text evidence="1">The sequence shown here is derived from an EMBL/GenBank/DDBJ whole genome shotgun (WGS) entry which is preliminary data.</text>
</comment>
<reference evidence="1 2" key="1">
    <citation type="submission" date="2024-09" db="EMBL/GenBank/DDBJ databases">
        <authorList>
            <person name="Sun Q."/>
            <person name="Mori K."/>
        </authorList>
    </citation>
    <scope>NUCLEOTIDE SEQUENCE [LARGE SCALE GENOMIC DNA]</scope>
    <source>
        <strain evidence="1 2">JCM 13503</strain>
    </source>
</reference>
<dbReference type="Proteomes" id="UP001589733">
    <property type="component" value="Unassembled WGS sequence"/>
</dbReference>
<name>A0ABV6B105_9DEIO</name>
<dbReference type="Gene3D" id="2.60.220.30">
    <property type="match status" value="1"/>
</dbReference>
<evidence type="ECO:0000313" key="2">
    <source>
        <dbReference type="Proteomes" id="UP001589733"/>
    </source>
</evidence>
<accession>A0ABV6B105</accession>
<evidence type="ECO:0008006" key="3">
    <source>
        <dbReference type="Google" id="ProtNLM"/>
    </source>
</evidence>
<keyword evidence="2" id="KW-1185">Reference proteome</keyword>
<dbReference type="EMBL" id="JBHLYR010000047">
    <property type="protein sequence ID" value="MFB9993370.1"/>
    <property type="molecule type" value="Genomic_DNA"/>
</dbReference>
<sequence length="456" mass="48478">MPSPVGTPSGPLTQATIGAAGGTLSTSGGAVRIDIPAGALAGDQTVGIQPITRTIPGGTGQAYRLTPEGLTFAKPVRITFAYTDQDVIGSAPLALSIGFHNQSGVWRYYRTPTRDPAAKTVAAETTHFSDWSLLEGVQLQPTLSEVKVGEQLQLQVVSCLWPEDDHPDEITFGYDCGPSAVAFTARNWAANGVIGGNATAGTVADTGTSSGAAIYTAPAKKPSQNRVAVSAEVSDLTLGTLTLVARVKVEDPANSYRGTVTYTEEGTRTWNALSPWVGSGEKTYQNKQTYTVTGSEVVADGHLNLTFEQSGTASYNEADHQEWKVYSVCQAGGPEVLREHHIHDLKYSMTGLLKAAAKGNLLVKDGEFQLTVDSASGQMGGPSTRWSWYKLYCGGGEKDDRVNRTETYPLAADINRVLQGKVEPSGALKGSYETTGNVLNMPTTIRVEWNLSPETQ</sequence>
<dbReference type="RefSeq" id="WP_380012073.1">
    <property type="nucleotide sequence ID" value="NZ_JBHLYR010000047.1"/>
</dbReference>
<proteinExistence type="predicted"/>
<evidence type="ECO:0000313" key="1">
    <source>
        <dbReference type="EMBL" id="MFB9993370.1"/>
    </source>
</evidence>
<organism evidence="1 2">
    <name type="scientific">Deinococcus oregonensis</name>
    <dbReference type="NCBI Taxonomy" id="1805970"/>
    <lineage>
        <taxon>Bacteria</taxon>
        <taxon>Thermotogati</taxon>
        <taxon>Deinococcota</taxon>
        <taxon>Deinococci</taxon>
        <taxon>Deinococcales</taxon>
        <taxon>Deinococcaceae</taxon>
        <taxon>Deinococcus</taxon>
    </lineage>
</organism>
<protein>
    <recommendedName>
        <fullName evidence="3">ZU5 domain-containing protein</fullName>
    </recommendedName>
</protein>
<gene>
    <name evidence="1" type="ORF">ACFFLM_15485</name>
</gene>